<dbReference type="CDD" id="cd23767">
    <property type="entry name" value="IQCD"/>
    <property type="match status" value="1"/>
</dbReference>
<feature type="coiled-coil region" evidence="1">
    <location>
        <begin position="180"/>
        <end position="207"/>
    </location>
</feature>
<proteinExistence type="predicted"/>
<dbReference type="AlphaFoldDB" id="A0A836GPM7"/>
<accession>A0A836GPM7</accession>
<dbReference type="EMBL" id="JAFEUZ010000033">
    <property type="protein sequence ID" value="KAG5469470.1"/>
    <property type="molecule type" value="Genomic_DNA"/>
</dbReference>
<keyword evidence="1" id="KW-0175">Coiled coil</keyword>
<dbReference type="PROSITE" id="PS50096">
    <property type="entry name" value="IQ"/>
    <property type="match status" value="1"/>
</dbReference>
<protein>
    <submittedName>
        <fullName evidence="2">Uncharacterized protein</fullName>
    </submittedName>
</protein>
<dbReference type="OrthoDB" id="265641at2759"/>
<organism evidence="2 3">
    <name type="scientific">Leishmania martiniquensis</name>
    <dbReference type="NCBI Taxonomy" id="1580590"/>
    <lineage>
        <taxon>Eukaryota</taxon>
        <taxon>Discoba</taxon>
        <taxon>Euglenozoa</taxon>
        <taxon>Kinetoplastea</taxon>
        <taxon>Metakinetoplastina</taxon>
        <taxon>Trypanosomatida</taxon>
        <taxon>Trypanosomatidae</taxon>
        <taxon>Leishmaniinae</taxon>
        <taxon>Leishmania</taxon>
    </lineage>
</organism>
<dbReference type="KEGG" id="lmat:92512780"/>
<evidence type="ECO:0000256" key="1">
    <source>
        <dbReference type="SAM" id="Coils"/>
    </source>
</evidence>
<name>A0A836GPM7_9TRYP</name>
<sequence>MSESLDRWDVYRLFCISSAGVDEGELQDRLGIVEDYLADYERLCCAFFEARRTAHTQEINRLVVDEAEERRFLHADAAFLPWKLFVKLSFAQAKMLMAEQESAMRHRVVRACAESFTDLFLAYEELQRMQLTWEALDSLALKACIVGRHGVREVQLARTSIPGRVPGSIFPPSSKAAAAVAAVRGLLAQERQERQGLEEARRQYTSTALLLLASNEKLRSFASASVGGTTPLPRLRSAPALTVRQVLHYSATRIQSAYRGYRVRAVRVVS</sequence>
<comment type="caution">
    <text evidence="2">The sequence shown here is derived from an EMBL/GenBank/DDBJ whole genome shotgun (WGS) entry which is preliminary data.</text>
</comment>
<evidence type="ECO:0000313" key="2">
    <source>
        <dbReference type="EMBL" id="KAG5469470.1"/>
    </source>
</evidence>
<gene>
    <name evidence="2" type="ORF">LSCM1_02691</name>
</gene>
<dbReference type="RefSeq" id="XP_067175643.1">
    <property type="nucleotide sequence ID" value="XM_067320268.1"/>
</dbReference>
<dbReference type="Proteomes" id="UP000673552">
    <property type="component" value="Unassembled WGS sequence"/>
</dbReference>
<reference evidence="3" key="1">
    <citation type="journal article" date="2021" name="Microbiol. Resour. Announc.">
        <title>LGAAP: Leishmaniinae Genome Assembly and Annotation Pipeline.</title>
        <authorList>
            <person name="Almutairi H."/>
            <person name="Urbaniak M.D."/>
            <person name="Bates M.D."/>
            <person name="Jariyapan N."/>
            <person name="Kwakye-Nuako G."/>
            <person name="Thomaz-Soccol V."/>
            <person name="Al-Salem W.S."/>
            <person name="Dillon R.J."/>
            <person name="Bates P.A."/>
            <person name="Gatherer D."/>
        </authorList>
    </citation>
    <scope>NUCLEOTIDE SEQUENCE [LARGE SCALE GENOMIC DNA]</scope>
</reference>
<evidence type="ECO:0000313" key="3">
    <source>
        <dbReference type="Proteomes" id="UP000673552"/>
    </source>
</evidence>
<keyword evidence="3" id="KW-1185">Reference proteome</keyword>
<dbReference type="GeneID" id="92512780"/>
<reference evidence="3" key="2">
    <citation type="journal article" date="2021" name="Sci. Data">
        <title>Chromosome-scale genome sequencing, assembly and annotation of six genomes from subfamily Leishmaniinae.</title>
        <authorList>
            <person name="Almutairi H."/>
            <person name="Urbaniak M.D."/>
            <person name="Bates M.D."/>
            <person name="Jariyapan N."/>
            <person name="Kwakye-Nuako G."/>
            <person name="Thomaz Soccol V."/>
            <person name="Al-Salem W.S."/>
            <person name="Dillon R.J."/>
            <person name="Bates P.A."/>
            <person name="Gatherer D."/>
        </authorList>
    </citation>
    <scope>NUCLEOTIDE SEQUENCE [LARGE SCALE GENOMIC DNA]</scope>
</reference>